<evidence type="ECO:0008006" key="4">
    <source>
        <dbReference type="Google" id="ProtNLM"/>
    </source>
</evidence>
<proteinExistence type="predicted"/>
<keyword evidence="1" id="KW-1133">Transmembrane helix</keyword>
<dbReference type="Proteomes" id="UP000655410">
    <property type="component" value="Unassembled WGS sequence"/>
</dbReference>
<protein>
    <recommendedName>
        <fullName evidence="4">SHOCT domain-containing protein</fullName>
    </recommendedName>
</protein>
<keyword evidence="1" id="KW-0812">Transmembrane</keyword>
<organism evidence="2 3">
    <name type="scientific">Nocardioides phosphati</name>
    <dbReference type="NCBI Taxonomy" id="1867775"/>
    <lineage>
        <taxon>Bacteria</taxon>
        <taxon>Bacillati</taxon>
        <taxon>Actinomycetota</taxon>
        <taxon>Actinomycetes</taxon>
        <taxon>Propionibacteriales</taxon>
        <taxon>Nocardioidaceae</taxon>
        <taxon>Nocardioides</taxon>
    </lineage>
</organism>
<name>A0ABQ2N6X7_9ACTN</name>
<evidence type="ECO:0000313" key="2">
    <source>
        <dbReference type="EMBL" id="GGO86820.1"/>
    </source>
</evidence>
<evidence type="ECO:0000256" key="1">
    <source>
        <dbReference type="SAM" id="Phobius"/>
    </source>
</evidence>
<feature type="transmembrane region" description="Helical" evidence="1">
    <location>
        <begin position="6"/>
        <end position="26"/>
    </location>
</feature>
<accession>A0ABQ2N6X7</accession>
<dbReference type="RefSeq" id="WP_188782913.1">
    <property type="nucleotide sequence ID" value="NZ_BMNI01000002.1"/>
</dbReference>
<keyword evidence="1" id="KW-0472">Membrane</keyword>
<dbReference type="EMBL" id="BMNI01000002">
    <property type="protein sequence ID" value="GGO86820.1"/>
    <property type="molecule type" value="Genomic_DNA"/>
</dbReference>
<reference evidence="3" key="1">
    <citation type="journal article" date="2019" name="Int. J. Syst. Evol. Microbiol.">
        <title>The Global Catalogue of Microorganisms (GCM) 10K type strain sequencing project: providing services to taxonomists for standard genome sequencing and annotation.</title>
        <authorList>
            <consortium name="The Broad Institute Genomics Platform"/>
            <consortium name="The Broad Institute Genome Sequencing Center for Infectious Disease"/>
            <person name="Wu L."/>
            <person name="Ma J."/>
        </authorList>
    </citation>
    <scope>NUCLEOTIDE SEQUENCE [LARGE SCALE GENOMIC DNA]</scope>
    <source>
        <strain evidence="3">CGMCC 4.7371</strain>
    </source>
</reference>
<sequence>MFGSVEILVLTVFFWFVSVWVFYMIIKAAVRNGILEADAQRRSPRRPYANLTYDEIQQRIAEHRAQEPGQPGDTP</sequence>
<gene>
    <name evidence="2" type="ORF">GCM10011584_09960</name>
</gene>
<comment type="caution">
    <text evidence="2">The sequence shown here is derived from an EMBL/GenBank/DDBJ whole genome shotgun (WGS) entry which is preliminary data.</text>
</comment>
<keyword evidence="3" id="KW-1185">Reference proteome</keyword>
<evidence type="ECO:0000313" key="3">
    <source>
        <dbReference type="Proteomes" id="UP000655410"/>
    </source>
</evidence>